<proteinExistence type="predicted"/>
<dbReference type="GO" id="GO:0001709">
    <property type="term" value="P:cell fate determination"/>
    <property type="evidence" value="ECO:0007669"/>
    <property type="project" value="TreeGrafter"/>
</dbReference>
<organism evidence="2 3">
    <name type="scientific">Oryza sativa subsp. indica</name>
    <name type="common">Rice</name>
    <dbReference type="NCBI Taxonomy" id="39946"/>
    <lineage>
        <taxon>Eukaryota</taxon>
        <taxon>Viridiplantae</taxon>
        <taxon>Streptophyta</taxon>
        <taxon>Embryophyta</taxon>
        <taxon>Tracheophyta</taxon>
        <taxon>Spermatophyta</taxon>
        <taxon>Magnoliopsida</taxon>
        <taxon>Liliopsida</taxon>
        <taxon>Poales</taxon>
        <taxon>Poaceae</taxon>
        <taxon>BOP clade</taxon>
        <taxon>Oryzoideae</taxon>
        <taxon>Oryzeae</taxon>
        <taxon>Oryzinae</taxon>
        <taxon>Oryza</taxon>
        <taxon>Oryza sativa</taxon>
    </lineage>
</organism>
<dbReference type="AlphaFoldDB" id="B8BPJ2"/>
<dbReference type="Gramene" id="BGIOSGA037360-TA">
    <property type="protein sequence ID" value="BGIOSGA037360-PA"/>
    <property type="gene ID" value="BGIOSGA037360"/>
</dbReference>
<sequence>MNYYVVVDQQLVENDHGEVVVGGGGEHTLYTFRVTVTNRCCCEVSSVVVAAPGFRSAVPVDPKLFRRIAGGEEERNYYLVGDGEAIPNNGSSVTFFYAWSTVFRMDVVRMTVTKCRGSNELTHPVDSGIASIAQHGLPYCQSSMYLTPHHGQDCPREIGSRDVRVVTASIIGCFMSPTKVSSCFGEICIWQKANAVCGNGGDRYGGVLVAGTVADADMADPSTRV</sequence>
<dbReference type="PANTHER" id="PTHR33184:SF32">
    <property type="entry name" value="EXPRESSED PROTEIN"/>
    <property type="match status" value="1"/>
</dbReference>
<gene>
    <name evidence="2" type="ORF">OsI_38258</name>
</gene>
<evidence type="ECO:0000313" key="2">
    <source>
        <dbReference type="EMBL" id="EEC69240.1"/>
    </source>
</evidence>
<dbReference type="Proteomes" id="UP000007015">
    <property type="component" value="Chromosome 12"/>
</dbReference>
<evidence type="ECO:0000313" key="3">
    <source>
        <dbReference type="Proteomes" id="UP000007015"/>
    </source>
</evidence>
<dbReference type="Pfam" id="PF24068">
    <property type="entry name" value="TPD1_C"/>
    <property type="match status" value="1"/>
</dbReference>
<reference evidence="2 3" key="1">
    <citation type="journal article" date="2005" name="PLoS Biol.">
        <title>The genomes of Oryza sativa: a history of duplications.</title>
        <authorList>
            <person name="Yu J."/>
            <person name="Wang J."/>
            <person name="Lin W."/>
            <person name="Li S."/>
            <person name="Li H."/>
            <person name="Zhou J."/>
            <person name="Ni P."/>
            <person name="Dong W."/>
            <person name="Hu S."/>
            <person name="Zeng C."/>
            <person name="Zhang J."/>
            <person name="Zhang Y."/>
            <person name="Li R."/>
            <person name="Xu Z."/>
            <person name="Li S."/>
            <person name="Li X."/>
            <person name="Zheng H."/>
            <person name="Cong L."/>
            <person name="Lin L."/>
            <person name="Yin J."/>
            <person name="Geng J."/>
            <person name="Li G."/>
            <person name="Shi J."/>
            <person name="Liu J."/>
            <person name="Lv H."/>
            <person name="Li J."/>
            <person name="Wang J."/>
            <person name="Deng Y."/>
            <person name="Ran L."/>
            <person name="Shi X."/>
            <person name="Wang X."/>
            <person name="Wu Q."/>
            <person name="Li C."/>
            <person name="Ren X."/>
            <person name="Wang J."/>
            <person name="Wang X."/>
            <person name="Li D."/>
            <person name="Liu D."/>
            <person name="Zhang X."/>
            <person name="Ji Z."/>
            <person name="Zhao W."/>
            <person name="Sun Y."/>
            <person name="Zhang Z."/>
            <person name="Bao J."/>
            <person name="Han Y."/>
            <person name="Dong L."/>
            <person name="Ji J."/>
            <person name="Chen P."/>
            <person name="Wu S."/>
            <person name="Liu J."/>
            <person name="Xiao Y."/>
            <person name="Bu D."/>
            <person name="Tan J."/>
            <person name="Yang L."/>
            <person name="Ye C."/>
            <person name="Zhang J."/>
            <person name="Xu J."/>
            <person name="Zhou Y."/>
            <person name="Yu Y."/>
            <person name="Zhang B."/>
            <person name="Zhuang S."/>
            <person name="Wei H."/>
            <person name="Liu B."/>
            <person name="Lei M."/>
            <person name="Yu H."/>
            <person name="Li Y."/>
            <person name="Xu H."/>
            <person name="Wei S."/>
            <person name="He X."/>
            <person name="Fang L."/>
            <person name="Zhang Z."/>
            <person name="Zhang Y."/>
            <person name="Huang X."/>
            <person name="Su Z."/>
            <person name="Tong W."/>
            <person name="Li J."/>
            <person name="Tong Z."/>
            <person name="Li S."/>
            <person name="Ye J."/>
            <person name="Wang L."/>
            <person name="Fang L."/>
            <person name="Lei T."/>
            <person name="Chen C."/>
            <person name="Chen H."/>
            <person name="Xu Z."/>
            <person name="Li H."/>
            <person name="Huang H."/>
            <person name="Zhang F."/>
            <person name="Xu H."/>
            <person name="Li N."/>
            <person name="Zhao C."/>
            <person name="Li S."/>
            <person name="Dong L."/>
            <person name="Huang Y."/>
            <person name="Li L."/>
            <person name="Xi Y."/>
            <person name="Qi Q."/>
            <person name="Li W."/>
            <person name="Zhang B."/>
            <person name="Hu W."/>
            <person name="Zhang Y."/>
            <person name="Tian X."/>
            <person name="Jiao Y."/>
            <person name="Liang X."/>
            <person name="Jin J."/>
            <person name="Gao L."/>
            <person name="Zheng W."/>
            <person name="Hao B."/>
            <person name="Liu S."/>
            <person name="Wang W."/>
            <person name="Yuan L."/>
            <person name="Cao M."/>
            <person name="McDermott J."/>
            <person name="Samudrala R."/>
            <person name="Wang J."/>
            <person name="Wong G.K."/>
            <person name="Yang H."/>
        </authorList>
    </citation>
    <scope>NUCLEOTIDE SEQUENCE [LARGE SCALE GENOMIC DNA]</scope>
    <source>
        <strain evidence="3">cv. 93-11</strain>
    </source>
</reference>
<dbReference type="EMBL" id="CM000137">
    <property type="protein sequence ID" value="EEC69240.1"/>
    <property type="molecule type" value="Genomic_DNA"/>
</dbReference>
<name>B8BPJ2_ORYSI</name>
<dbReference type="PANTHER" id="PTHR33184">
    <property type="entry name" value="PROTEIN TAPETUM DETERMINANT 1-LIKE-RELATED"/>
    <property type="match status" value="1"/>
</dbReference>
<accession>B8BPJ2</accession>
<keyword evidence="3" id="KW-1185">Reference proteome</keyword>
<dbReference type="InterPro" id="IPR040361">
    <property type="entry name" value="TPD1"/>
</dbReference>
<dbReference type="HOGENOM" id="CLU_1231630_0_0_1"/>
<protein>
    <submittedName>
        <fullName evidence="2">Uncharacterized protein</fullName>
    </submittedName>
</protein>
<keyword evidence="1" id="KW-0732">Signal</keyword>
<evidence type="ECO:0000256" key="1">
    <source>
        <dbReference type="ARBA" id="ARBA00022729"/>
    </source>
</evidence>